<dbReference type="EC" id="2.7.7.48" evidence="7"/>
<keyword evidence="4 7" id="KW-0548">Nucleotidyltransferase</keyword>
<reference evidence="8 9" key="1">
    <citation type="submission" date="2020-06" db="EMBL/GenBank/DDBJ databases">
        <title>Discovery of novel viral sequences from mycovirus by FLDS-based high quality screening.</title>
        <authorList>
            <person name="Urayama S."/>
            <person name="Yaguchi T."/>
            <person name="Hagiwara D."/>
            <person name="Chiba Y."/>
        </authorList>
    </citation>
    <scope>NUCLEOTIDE SEQUENCE [LARGE SCALE GENOMIC DNA]</scope>
    <source>
        <strain evidence="8 9">J-YC</strain>
    </source>
</reference>
<protein>
    <recommendedName>
        <fullName evidence="7">RNA-directed RNA polymerase</fullName>
        <ecNumber evidence="7">2.7.7.48</ecNumber>
    </recommendedName>
</protein>
<keyword evidence="2 7" id="KW-0696">RNA-directed RNA polymerase</keyword>
<proteinExistence type="inferred from homology"/>
<dbReference type="GO" id="GO:0003968">
    <property type="term" value="F:RNA-directed RNA polymerase activity"/>
    <property type="evidence" value="ECO:0007669"/>
    <property type="project" value="UniProtKB-KW"/>
</dbReference>
<evidence type="ECO:0000256" key="4">
    <source>
        <dbReference type="ARBA" id="ARBA00022695"/>
    </source>
</evidence>
<keyword evidence="7" id="KW-0693">Viral RNA replication</keyword>
<dbReference type="Proteomes" id="UP001242762">
    <property type="component" value="Segment"/>
</dbReference>
<evidence type="ECO:0000256" key="7">
    <source>
        <dbReference type="RuleBase" id="RU364050"/>
    </source>
</evidence>
<keyword evidence="3 7" id="KW-0808">Transferase</keyword>
<dbReference type="SUPFAM" id="SSF56672">
    <property type="entry name" value="DNA/RNA polymerases"/>
    <property type="match status" value="1"/>
</dbReference>
<evidence type="ECO:0000313" key="9">
    <source>
        <dbReference type="Proteomes" id="UP001242762"/>
    </source>
</evidence>
<name>A0A7I8CXG5_9VIRU</name>
<dbReference type="GO" id="GO:0000166">
    <property type="term" value="F:nucleotide binding"/>
    <property type="evidence" value="ECO:0007669"/>
    <property type="project" value="UniProtKB-KW"/>
</dbReference>
<dbReference type="GO" id="GO:0003723">
    <property type="term" value="F:RNA binding"/>
    <property type="evidence" value="ECO:0007669"/>
    <property type="project" value="InterPro"/>
</dbReference>
<comment type="similarity">
    <text evidence="1">Belongs to the totiviridae RNA-directed RNA polymerase family.</text>
</comment>
<evidence type="ECO:0000256" key="6">
    <source>
        <dbReference type="ARBA" id="ARBA00048744"/>
    </source>
</evidence>
<organism evidence="8 9">
    <name type="scientific">Aspergillus lentulus totivirus 1</name>
    <dbReference type="NCBI Taxonomy" id="2747491"/>
    <lineage>
        <taxon>Viruses</taxon>
        <taxon>Riboviria</taxon>
        <taxon>Orthornavirae</taxon>
        <taxon>Duplornaviricota</taxon>
        <taxon>Chrymotiviricetes</taxon>
        <taxon>Ghabrivirales</taxon>
        <taxon>Alphatotivirineae</taxon>
        <taxon>Pseudototiviridae</taxon>
        <taxon>Victorivirus</taxon>
        <taxon>Victorivirus nijyuhachi</taxon>
    </lineage>
</organism>
<keyword evidence="5 7" id="KW-0547">Nucleotide-binding</keyword>
<evidence type="ECO:0000256" key="5">
    <source>
        <dbReference type="ARBA" id="ARBA00022741"/>
    </source>
</evidence>
<comment type="catalytic activity">
    <reaction evidence="6 7">
        <text>RNA(n) + a ribonucleoside 5'-triphosphate = RNA(n+1) + diphosphate</text>
        <dbReference type="Rhea" id="RHEA:21248"/>
        <dbReference type="Rhea" id="RHEA-COMP:14527"/>
        <dbReference type="Rhea" id="RHEA-COMP:17342"/>
        <dbReference type="ChEBI" id="CHEBI:33019"/>
        <dbReference type="ChEBI" id="CHEBI:61557"/>
        <dbReference type="ChEBI" id="CHEBI:140395"/>
        <dbReference type="EC" id="2.7.7.48"/>
    </reaction>
</comment>
<evidence type="ECO:0000256" key="2">
    <source>
        <dbReference type="ARBA" id="ARBA00022484"/>
    </source>
</evidence>
<evidence type="ECO:0000256" key="3">
    <source>
        <dbReference type="ARBA" id="ARBA00022679"/>
    </source>
</evidence>
<dbReference type="GO" id="GO:0006351">
    <property type="term" value="P:DNA-templated transcription"/>
    <property type="evidence" value="ECO:0007669"/>
    <property type="project" value="InterPro"/>
</dbReference>
<dbReference type="InterPro" id="IPR043502">
    <property type="entry name" value="DNA/RNA_pol_sf"/>
</dbReference>
<accession>A0A7I8CXG5</accession>
<dbReference type="EMBL" id="LC553706">
    <property type="protein sequence ID" value="BCH36651.1"/>
    <property type="molecule type" value="Genomic_RNA"/>
</dbReference>
<evidence type="ECO:0000256" key="1">
    <source>
        <dbReference type="ARBA" id="ARBA00010455"/>
    </source>
</evidence>
<evidence type="ECO:0000313" key="8">
    <source>
        <dbReference type="EMBL" id="BCH36651.1"/>
    </source>
</evidence>
<keyword evidence="9" id="KW-1185">Reference proteome</keyword>
<dbReference type="InterPro" id="IPR001795">
    <property type="entry name" value="RNA-dir_pol_luteovirus"/>
</dbReference>
<dbReference type="Pfam" id="PF02123">
    <property type="entry name" value="RdRP_4"/>
    <property type="match status" value="1"/>
</dbReference>
<sequence length="826" mass="89754">MNHDRVSDRANATGAVGQYLKGLLDLDWCSGVIALPYAEQISAIYQPTYADRRVTTLERAAAAFLVPDFPVQVAVSDATISHVISAVVSPRPARPDDPATSKWATTVGGTVRHFPLKRNPAASNKVNVYLSEVLHDLRAHSPNHWAAAASALWPYRGELYNDQASGVVLYGSGLAGMGVRNAYSIAAHLAYDPDLAKHLTSFFKAIGANGCRLGAALVEANTLQGRDVGMIDLRAEATYRTTDAVNDKLANFSEDELRSACRKILTEEISHGPGGLRVDYPSLEEHWDERWAWAVNGAHSGHVSKLYPRLPRPPGMLREHRRAWLESVEHDPRPTWDGHTYVSVSPKLEAGKTRAIFACDTVNYLFFEHLLGPVERRWRHKHVILDPGKGGHCGMAFATAAARARAGVSMMLDYDDFNSQHSTLAMKVLISELCDLTGYPPEYARVLLDSFDKCDIYLGDEFIGRARGTLMSGHRGTTFINSCLNRAYLMIVLGEETVARASALHVGDDVYFGVTTYRQAGLVASTLASSPLRMNPMKQSVGHVSTEFLRNASSGRSTRGYLARGVAGVVAGNWVNELALSPSEAITSMIASGRTLANRSTVDFLPLLLFSSVVRMTRLPKEDHKKLRDLLTGATALDNGPQFYPGGYYRSVPLLVSVAQTDRFGLAPLPRAATTAFLTRAAEPLEVSVLTQAGVSVVGAMEEASFRKSLPARYNNYETVRLGGLTLTQAIGTASVADLINVPAPVGVLSKYPLLTLAKQRIPEWLLRWAVGQAGGNPSAVDLNLEAWGEFKHGCIVATPLSYADASMYGHRTNASVLTCPIDICV</sequence>